<dbReference type="OMA" id="MQWRVAP"/>
<evidence type="ECO:0000256" key="13">
    <source>
        <dbReference type="RuleBase" id="RU364099"/>
    </source>
</evidence>
<evidence type="ECO:0000256" key="7">
    <source>
        <dbReference type="ARBA" id="ARBA00022676"/>
    </source>
</evidence>
<dbReference type="CDD" id="cd06223">
    <property type="entry name" value="PRTases_typeI"/>
    <property type="match status" value="1"/>
</dbReference>
<keyword evidence="11 13" id="KW-0547">Nucleotide-binding</keyword>
<proteinExistence type="inferred from homology"/>
<dbReference type="PANTHER" id="PTHR43340:SF1">
    <property type="entry name" value="HYPOXANTHINE PHOSPHORIBOSYLTRANSFERASE"/>
    <property type="match status" value="1"/>
</dbReference>
<keyword evidence="16" id="KW-1185">Reference proteome</keyword>
<accession>A0A139AI61</accession>
<gene>
    <name evidence="15" type="ORF">M427DRAFT_154382</name>
</gene>
<dbReference type="GO" id="GO:0032264">
    <property type="term" value="P:IMP salvage"/>
    <property type="evidence" value="ECO:0007669"/>
    <property type="project" value="UniProtKB-UniPathway"/>
</dbReference>
<evidence type="ECO:0000256" key="8">
    <source>
        <dbReference type="ARBA" id="ARBA00022679"/>
    </source>
</evidence>
<comment type="pathway">
    <text evidence="3 13">Purine metabolism; IMP biosynthesis via salvage pathway; IMP from hypoxanthine: step 1/1.</text>
</comment>
<dbReference type="InterPro" id="IPR005904">
    <property type="entry name" value="Hxn_phspho_trans"/>
</dbReference>
<organism evidence="15 16">
    <name type="scientific">Gonapodya prolifera (strain JEL478)</name>
    <name type="common">Monoblepharis prolifera</name>
    <dbReference type="NCBI Taxonomy" id="1344416"/>
    <lineage>
        <taxon>Eukaryota</taxon>
        <taxon>Fungi</taxon>
        <taxon>Fungi incertae sedis</taxon>
        <taxon>Chytridiomycota</taxon>
        <taxon>Chytridiomycota incertae sedis</taxon>
        <taxon>Monoblepharidomycetes</taxon>
        <taxon>Monoblepharidales</taxon>
        <taxon>Gonapodyaceae</taxon>
        <taxon>Gonapodya</taxon>
    </lineage>
</organism>
<dbReference type="GO" id="GO:0000287">
    <property type="term" value="F:magnesium ion binding"/>
    <property type="evidence" value="ECO:0007669"/>
    <property type="project" value="TreeGrafter"/>
</dbReference>
<dbReference type="InterPro" id="IPR050408">
    <property type="entry name" value="HGPRT"/>
</dbReference>
<dbReference type="GO" id="GO:0004422">
    <property type="term" value="F:hypoxanthine phosphoribosyltransferase activity"/>
    <property type="evidence" value="ECO:0007669"/>
    <property type="project" value="InterPro"/>
</dbReference>
<comment type="cofactor">
    <cofactor evidence="1 13">
        <name>Mg(2+)</name>
        <dbReference type="ChEBI" id="CHEBI:18420"/>
    </cofactor>
</comment>
<protein>
    <recommendedName>
        <fullName evidence="5 13">Hypoxanthine phosphoribosyltransferase</fullName>
        <ecNumber evidence="5 13">2.4.2.8</ecNumber>
    </recommendedName>
</protein>
<evidence type="ECO:0000256" key="9">
    <source>
        <dbReference type="ARBA" id="ARBA00022723"/>
    </source>
</evidence>
<evidence type="ECO:0000256" key="2">
    <source>
        <dbReference type="ARBA" id="ARBA00004496"/>
    </source>
</evidence>
<keyword evidence="10 13" id="KW-0660">Purine salvage</keyword>
<reference evidence="15 16" key="1">
    <citation type="journal article" date="2015" name="Genome Biol. Evol.">
        <title>Phylogenomic analyses indicate that early fungi evolved digesting cell walls of algal ancestors of land plants.</title>
        <authorList>
            <person name="Chang Y."/>
            <person name="Wang S."/>
            <person name="Sekimoto S."/>
            <person name="Aerts A.L."/>
            <person name="Choi C."/>
            <person name="Clum A."/>
            <person name="LaButti K.M."/>
            <person name="Lindquist E.A."/>
            <person name="Yee Ngan C."/>
            <person name="Ohm R.A."/>
            <person name="Salamov A.A."/>
            <person name="Grigoriev I.V."/>
            <person name="Spatafora J.W."/>
            <person name="Berbee M.L."/>
        </authorList>
    </citation>
    <scope>NUCLEOTIDE SEQUENCE [LARGE SCALE GENOMIC DNA]</scope>
    <source>
        <strain evidence="15 16">JEL478</strain>
    </source>
</reference>
<dbReference type="UniPathway" id="UPA00591">
    <property type="reaction ID" value="UER00648"/>
</dbReference>
<dbReference type="EMBL" id="KQ965752">
    <property type="protein sequence ID" value="KXS16428.1"/>
    <property type="molecule type" value="Genomic_DNA"/>
</dbReference>
<comment type="catalytic activity">
    <reaction evidence="13">
        <text>IMP + diphosphate = hypoxanthine + 5-phospho-alpha-D-ribose 1-diphosphate</text>
        <dbReference type="Rhea" id="RHEA:17973"/>
        <dbReference type="ChEBI" id="CHEBI:17368"/>
        <dbReference type="ChEBI" id="CHEBI:33019"/>
        <dbReference type="ChEBI" id="CHEBI:58017"/>
        <dbReference type="ChEBI" id="CHEBI:58053"/>
        <dbReference type="EC" id="2.4.2.8"/>
    </reaction>
</comment>
<dbReference type="GO" id="GO:0006178">
    <property type="term" value="P:guanine salvage"/>
    <property type="evidence" value="ECO:0007669"/>
    <property type="project" value="TreeGrafter"/>
</dbReference>
<evidence type="ECO:0000256" key="12">
    <source>
        <dbReference type="ARBA" id="ARBA00022842"/>
    </source>
</evidence>
<dbReference type="NCBIfam" id="TIGR01203">
    <property type="entry name" value="HGPRTase"/>
    <property type="match status" value="1"/>
</dbReference>
<dbReference type="AlphaFoldDB" id="A0A139AI61"/>
<dbReference type="PANTHER" id="PTHR43340">
    <property type="entry name" value="HYPOXANTHINE-GUANINE PHOSPHORIBOSYLTRANSFERASE"/>
    <property type="match status" value="1"/>
</dbReference>
<dbReference type="Proteomes" id="UP000070544">
    <property type="component" value="Unassembled WGS sequence"/>
</dbReference>
<evidence type="ECO:0000313" key="16">
    <source>
        <dbReference type="Proteomes" id="UP000070544"/>
    </source>
</evidence>
<keyword evidence="7 13" id="KW-0328">Glycosyltransferase</keyword>
<evidence type="ECO:0000256" key="11">
    <source>
        <dbReference type="ARBA" id="ARBA00022741"/>
    </source>
</evidence>
<dbReference type="Gene3D" id="3.40.50.2020">
    <property type="match status" value="1"/>
</dbReference>
<evidence type="ECO:0000256" key="5">
    <source>
        <dbReference type="ARBA" id="ARBA00011895"/>
    </source>
</evidence>
<evidence type="ECO:0000256" key="1">
    <source>
        <dbReference type="ARBA" id="ARBA00001946"/>
    </source>
</evidence>
<evidence type="ECO:0000313" key="15">
    <source>
        <dbReference type="EMBL" id="KXS16428.1"/>
    </source>
</evidence>
<comment type="subcellular location">
    <subcellularLocation>
        <location evidence="2 13">Cytoplasm</location>
    </subcellularLocation>
</comment>
<evidence type="ECO:0000256" key="4">
    <source>
        <dbReference type="ARBA" id="ARBA00008391"/>
    </source>
</evidence>
<dbReference type="OrthoDB" id="9449045at2759"/>
<dbReference type="InterPro" id="IPR029057">
    <property type="entry name" value="PRTase-like"/>
</dbReference>
<dbReference type="Pfam" id="PF00156">
    <property type="entry name" value="Pribosyltran"/>
    <property type="match status" value="1"/>
</dbReference>
<dbReference type="GO" id="GO:0046100">
    <property type="term" value="P:hypoxanthine metabolic process"/>
    <property type="evidence" value="ECO:0007669"/>
    <property type="project" value="TreeGrafter"/>
</dbReference>
<evidence type="ECO:0000256" key="10">
    <source>
        <dbReference type="ARBA" id="ARBA00022726"/>
    </source>
</evidence>
<keyword evidence="6 13" id="KW-0963">Cytoplasm</keyword>
<dbReference type="GO" id="GO:0006166">
    <property type="term" value="P:purine ribonucleoside salvage"/>
    <property type="evidence" value="ECO:0007669"/>
    <property type="project" value="UniProtKB-KW"/>
</dbReference>
<name>A0A139AI61_GONPJ</name>
<dbReference type="SUPFAM" id="SSF53271">
    <property type="entry name" value="PRTase-like"/>
    <property type="match status" value="1"/>
</dbReference>
<evidence type="ECO:0000256" key="3">
    <source>
        <dbReference type="ARBA" id="ARBA00004669"/>
    </source>
</evidence>
<dbReference type="GO" id="GO:0005829">
    <property type="term" value="C:cytosol"/>
    <property type="evidence" value="ECO:0007669"/>
    <property type="project" value="TreeGrafter"/>
</dbReference>
<dbReference type="EC" id="2.4.2.8" evidence="5 13"/>
<dbReference type="InterPro" id="IPR000836">
    <property type="entry name" value="PRTase_dom"/>
</dbReference>
<evidence type="ECO:0000259" key="14">
    <source>
        <dbReference type="Pfam" id="PF00156"/>
    </source>
</evidence>
<dbReference type="STRING" id="1344416.A0A139AI61"/>
<keyword evidence="12 13" id="KW-0460">Magnesium</keyword>
<dbReference type="GO" id="GO:0032263">
    <property type="term" value="P:GMP salvage"/>
    <property type="evidence" value="ECO:0007669"/>
    <property type="project" value="TreeGrafter"/>
</dbReference>
<keyword evidence="9 13" id="KW-0479">Metal-binding</keyword>
<dbReference type="GO" id="GO:0000166">
    <property type="term" value="F:nucleotide binding"/>
    <property type="evidence" value="ECO:0007669"/>
    <property type="project" value="UniProtKB-KW"/>
</dbReference>
<evidence type="ECO:0000256" key="6">
    <source>
        <dbReference type="ARBA" id="ARBA00022490"/>
    </source>
</evidence>
<sequence>MPASLWTDCHTDASRFIPLAHLSVPSHYADSLSDIMIPHGLIKDRIEKLAQDIVGANPGPLVVVCVLKGGHLFFSDLVAAIKRLRQSSGVVVPLSYEFIKAKSYVDDSSTGTVRLSLTDADAETFRGKNILVVEDILDTGHTLTTLLARLRLFNPASLRVAVLLLKKLPSGRRATIEGGAEYVPEYVGFAVPEKFVVGYCLDYNEHFRDLDHIAVINDHGKAKFAKGSKV</sequence>
<comment type="similarity">
    <text evidence="4 13">Belongs to the purine/pyrimidine phosphoribosyltransferase family.</text>
</comment>
<feature type="domain" description="Phosphoribosyltransferase" evidence="14">
    <location>
        <begin position="41"/>
        <end position="203"/>
    </location>
</feature>
<dbReference type="FunFam" id="3.40.50.2020:FF:000053">
    <property type="entry name" value="Hypoxanthine phosphoribosyltransferase"/>
    <property type="match status" value="1"/>
</dbReference>
<keyword evidence="8 13" id="KW-0808">Transferase</keyword>